<dbReference type="Gene3D" id="3.90.550.10">
    <property type="entry name" value="Spore Coat Polysaccharide Biosynthesis Protein SpsA, Chain A"/>
    <property type="match status" value="1"/>
</dbReference>
<keyword evidence="2" id="KW-0808">Transferase</keyword>
<dbReference type="Pfam" id="PF00483">
    <property type="entry name" value="NTP_transferase"/>
    <property type="match status" value="1"/>
</dbReference>
<dbReference type="RefSeq" id="WP_058354059.1">
    <property type="nucleotide sequence ID" value="NZ_CABMMD010000205.1"/>
</dbReference>
<keyword evidence="3" id="KW-1185">Reference proteome</keyword>
<dbReference type="AlphaFoldDB" id="A0A0V8QBR5"/>
<comment type="caution">
    <text evidence="2">The sequence shown here is derived from an EMBL/GenBank/DDBJ whole genome shotgun (WGS) entry which is preliminary data.</text>
</comment>
<dbReference type="STRING" id="290052.ASU35_15550"/>
<proteinExistence type="predicted"/>
<dbReference type="OrthoDB" id="9779926at2"/>
<accession>A0A0V8QBR5</accession>
<dbReference type="InterPro" id="IPR029044">
    <property type="entry name" value="Nucleotide-diphossugar_trans"/>
</dbReference>
<reference evidence="2 3" key="1">
    <citation type="submission" date="2015-11" db="EMBL/GenBank/DDBJ databases">
        <title>Butyribacter intestini gen. nov., sp. nov., a butyric acid-producing bacterium of the family Lachnospiraceae isolated from the human faeces.</title>
        <authorList>
            <person name="Zou Y."/>
            <person name="Xue W."/>
            <person name="Luo G."/>
            <person name="Lv M."/>
        </authorList>
    </citation>
    <scope>NUCLEOTIDE SEQUENCE [LARGE SCALE GENOMIC DNA]</scope>
    <source>
        <strain evidence="2 3">ACET-33324</strain>
    </source>
</reference>
<gene>
    <name evidence="2" type="ORF">ASU35_15550</name>
</gene>
<organism evidence="2 3">
    <name type="scientific">Acetivibrio ethanolgignens</name>
    <dbReference type="NCBI Taxonomy" id="290052"/>
    <lineage>
        <taxon>Bacteria</taxon>
        <taxon>Bacillati</taxon>
        <taxon>Bacillota</taxon>
        <taxon>Clostridia</taxon>
        <taxon>Eubacteriales</taxon>
        <taxon>Oscillospiraceae</taxon>
        <taxon>Acetivibrio</taxon>
    </lineage>
</organism>
<dbReference type="InterPro" id="IPR005835">
    <property type="entry name" value="NTP_transferase_dom"/>
</dbReference>
<dbReference type="Proteomes" id="UP000054874">
    <property type="component" value="Unassembled WGS sequence"/>
</dbReference>
<protein>
    <submittedName>
        <fullName evidence="2">Nucleotidyltransferase</fullName>
    </submittedName>
</protein>
<dbReference type="SUPFAM" id="SSF53448">
    <property type="entry name" value="Nucleotide-diphospho-sugar transferases"/>
    <property type="match status" value="1"/>
</dbReference>
<dbReference type="GO" id="GO:0016740">
    <property type="term" value="F:transferase activity"/>
    <property type="evidence" value="ECO:0007669"/>
    <property type="project" value="UniProtKB-KW"/>
</dbReference>
<evidence type="ECO:0000313" key="3">
    <source>
        <dbReference type="Proteomes" id="UP000054874"/>
    </source>
</evidence>
<feature type="domain" description="Nucleotidyl transferase" evidence="1">
    <location>
        <begin position="7"/>
        <end position="132"/>
    </location>
</feature>
<sequence>MKRPVLVIMAAGMGSRYGGLKQIDPIDKDGHIIIDFSIYDAIQAGFEELVFIIKKENEADFREVIGDRMEKKVKVTYVYQDLHNLPDGYEMPEGRVKPYGTGHAIMSCIGAVDGPFAVINADDYYGAKAFQLIYDYLLSHPDDEKYRYTMVGYILENTLTDNGHVARGVCMTDEKGYLVGINERTHIEKRNGGAEYTEDDGATWVEIPEHSTVSMNMWGFNESILRELKERFPAFLDANMQTNPLKCEYFLPTVVGELLSEEKATVEVLKSEDRWYGVTYKEDKETVMQAIQKLKDAGLYPQKLWEE</sequence>
<evidence type="ECO:0000259" key="1">
    <source>
        <dbReference type="Pfam" id="PF00483"/>
    </source>
</evidence>
<dbReference type="EMBL" id="LNAM01000205">
    <property type="protein sequence ID" value="KSV57702.1"/>
    <property type="molecule type" value="Genomic_DNA"/>
</dbReference>
<name>A0A0V8QBR5_9FIRM</name>
<evidence type="ECO:0000313" key="2">
    <source>
        <dbReference type="EMBL" id="KSV57702.1"/>
    </source>
</evidence>